<dbReference type="AlphaFoldDB" id="A0A5D3C9U3"/>
<accession>A0A5D3C9U3</accession>
<evidence type="ECO:0000259" key="1">
    <source>
        <dbReference type="Pfam" id="PF07727"/>
    </source>
</evidence>
<dbReference type="Proteomes" id="UP000321947">
    <property type="component" value="Unassembled WGS sequence"/>
</dbReference>
<protein>
    <submittedName>
        <fullName evidence="2">Putative mitochondrial protein</fullName>
    </submittedName>
</protein>
<dbReference type="EMBL" id="SSTD01012952">
    <property type="protein sequence ID" value="TYK07938.1"/>
    <property type="molecule type" value="Genomic_DNA"/>
</dbReference>
<dbReference type="Pfam" id="PF07727">
    <property type="entry name" value="RVT_2"/>
    <property type="match status" value="1"/>
</dbReference>
<gene>
    <name evidence="2" type="ORF">E5676_scaffold265G00540</name>
</gene>
<evidence type="ECO:0000313" key="2">
    <source>
        <dbReference type="EMBL" id="TYK07938.1"/>
    </source>
</evidence>
<proteinExistence type="predicted"/>
<name>A0A5D3C9U3_CUCMM</name>
<feature type="domain" description="Reverse transcriptase Ty1/copia-type" evidence="1">
    <location>
        <begin position="2"/>
        <end position="79"/>
    </location>
</feature>
<evidence type="ECO:0000313" key="3">
    <source>
        <dbReference type="Proteomes" id="UP000321947"/>
    </source>
</evidence>
<organism evidence="2 3">
    <name type="scientific">Cucumis melo var. makuwa</name>
    <name type="common">Oriental melon</name>
    <dbReference type="NCBI Taxonomy" id="1194695"/>
    <lineage>
        <taxon>Eukaryota</taxon>
        <taxon>Viridiplantae</taxon>
        <taxon>Streptophyta</taxon>
        <taxon>Embryophyta</taxon>
        <taxon>Tracheophyta</taxon>
        <taxon>Spermatophyta</taxon>
        <taxon>Magnoliopsida</taxon>
        <taxon>eudicotyledons</taxon>
        <taxon>Gunneridae</taxon>
        <taxon>Pentapetalae</taxon>
        <taxon>rosids</taxon>
        <taxon>fabids</taxon>
        <taxon>Cucurbitales</taxon>
        <taxon>Cucurbitaceae</taxon>
        <taxon>Benincaseae</taxon>
        <taxon>Cucumis</taxon>
    </lineage>
</organism>
<comment type="caution">
    <text evidence="2">The sequence shown here is derived from an EMBL/GenBank/DDBJ whole genome shotgun (WGS) entry which is preliminary data.</text>
</comment>
<reference evidence="2 3" key="1">
    <citation type="submission" date="2019-08" db="EMBL/GenBank/DDBJ databases">
        <title>Draft genome sequences of two oriental melons (Cucumis melo L. var makuwa).</title>
        <authorList>
            <person name="Kwon S.-Y."/>
        </authorList>
    </citation>
    <scope>NUCLEOTIDE SEQUENCE [LARGE SCALE GENOMIC DNA]</scope>
    <source>
        <strain evidence="3">cv. Chang Bougi</strain>
        <tissue evidence="2">Leaf</tissue>
    </source>
</reference>
<dbReference type="InterPro" id="IPR013103">
    <property type="entry name" value="RVT_2"/>
</dbReference>
<sequence length="192" mass="21376">MTSVRSLLTVVAAKQWPLLQMDVRNVFLNGMLSEEAYMKPPPSTSPPSHMVCLMHRALYGLKQAPRAWFARLALPLLNLALPPALMTLCSSHIRHLIMKDNLGSLNYFLGLEVSQRSNGYLLSQAKYASNLLVRSEITNSNTVSTMLDPNVHLTPFDGVPLEDMSLYRKLVGSLICLTVTHQDVAYVVHIVC</sequence>